<feature type="compositionally biased region" description="Basic and acidic residues" evidence="5">
    <location>
        <begin position="212"/>
        <end position="223"/>
    </location>
</feature>
<dbReference type="SUPFAM" id="SSF48726">
    <property type="entry name" value="Immunoglobulin"/>
    <property type="match status" value="2"/>
</dbReference>
<evidence type="ECO:0000256" key="6">
    <source>
        <dbReference type="SAM" id="Phobius"/>
    </source>
</evidence>
<reference evidence="9" key="1">
    <citation type="submission" date="2025-08" db="UniProtKB">
        <authorList>
            <consortium name="RefSeq"/>
        </authorList>
    </citation>
    <scope>IDENTIFICATION</scope>
    <source>
        <strain evidence="9">Tuebingen</strain>
        <tissue evidence="9">Fibroblasts and whole tissue</tissue>
    </source>
</reference>
<dbReference type="PANTHER" id="PTHR12080:SF59">
    <property type="entry name" value="HEPATIC AND GLIAL CELL ADHESION MOLECULE"/>
    <property type="match status" value="1"/>
</dbReference>
<dbReference type="Gene3D" id="2.60.40.10">
    <property type="entry name" value="Immunoglobulins"/>
    <property type="match status" value="2"/>
</dbReference>
<dbReference type="RefSeq" id="XP_021334481.1">
    <property type="nucleotide sequence ID" value="XM_021478806.3"/>
</dbReference>
<feature type="domain" description="Ig-like" evidence="7">
    <location>
        <begin position="124"/>
        <end position="199"/>
    </location>
</feature>
<keyword evidence="2" id="KW-0732">Signal</keyword>
<feature type="region of interest" description="Disordered" evidence="5">
    <location>
        <begin position="201"/>
        <end position="229"/>
    </location>
</feature>
<evidence type="ECO:0000259" key="7">
    <source>
        <dbReference type="PROSITE" id="PS50835"/>
    </source>
</evidence>
<keyword evidence="4" id="KW-0325">Glycoprotein</keyword>
<evidence type="ECO:0000313" key="10">
    <source>
        <dbReference type="ZFIN" id="ZDB-GENE-070912-359"/>
    </source>
</evidence>
<feature type="compositionally biased region" description="Polar residues" evidence="5">
    <location>
        <begin position="289"/>
        <end position="312"/>
    </location>
</feature>
<dbReference type="InterPro" id="IPR013783">
    <property type="entry name" value="Ig-like_fold"/>
</dbReference>
<dbReference type="GO" id="GO:0016020">
    <property type="term" value="C:membrane"/>
    <property type="evidence" value="ECO:0007669"/>
    <property type="project" value="UniProtKB-SubCell"/>
</dbReference>
<evidence type="ECO:0000313" key="9">
    <source>
        <dbReference type="RefSeq" id="XP_021334481.1"/>
    </source>
</evidence>
<evidence type="ECO:0000256" key="1">
    <source>
        <dbReference type="ARBA" id="ARBA00004370"/>
    </source>
</evidence>
<sequence>MSLPVLRVSPAMFKKKIQALTLKTEAAESPCVYKKVGENVVIELMIDQLNPGDHLIWKKSQMKVFEKKNSAVKTKNEGFDIDHSGSLIIENIQTDKSGTYKAEVFNSDGKSKTKMEIQLCVQEPVSEPSITVQCGDEGVHLSCIFLSGTEASVSWMKNGQKTDKTAAVLHISWSELELGDSYSCTVSNRISLKSAKDVQPACSSTENTTNADGDRKKDEDGGGKGENNNDDGQSFLFGLDLWMVVLVAVAGGVFLILFIICVVCICCRRRNKSKAEEEKEFRLAPLMPDNSSQPEEQQYMQQSESLRPSKSQRPLPPLPNA</sequence>
<gene>
    <name evidence="9 10" type="primary">si:dkey-11f4.20</name>
</gene>
<dbReference type="AlphaFoldDB" id="A0A8M9PSH0"/>
<dbReference type="OrthoDB" id="8963224at2759"/>
<dbReference type="InterPro" id="IPR015631">
    <property type="entry name" value="CD2/SLAM_rcpt"/>
</dbReference>
<dbReference type="PANTHER" id="PTHR12080">
    <property type="entry name" value="SIGNALING LYMPHOCYTIC ACTIVATION MOLECULE"/>
    <property type="match status" value="1"/>
</dbReference>
<dbReference type="Proteomes" id="UP000000437">
    <property type="component" value="Chromosome 9"/>
</dbReference>
<proteinExistence type="predicted"/>
<dbReference type="PROSITE" id="PS50835">
    <property type="entry name" value="IG_LIKE"/>
    <property type="match status" value="1"/>
</dbReference>
<dbReference type="ZFIN" id="ZDB-GENE-070912-359">
    <property type="gene designation" value="si:dkey-11f4.20"/>
</dbReference>
<evidence type="ECO:0000256" key="2">
    <source>
        <dbReference type="ARBA" id="ARBA00022729"/>
    </source>
</evidence>
<feature type="transmembrane region" description="Helical" evidence="6">
    <location>
        <begin position="241"/>
        <end position="267"/>
    </location>
</feature>
<evidence type="ECO:0000313" key="8">
    <source>
        <dbReference type="Proteomes" id="UP000000437"/>
    </source>
</evidence>
<dbReference type="RefSeq" id="XP_073768482.1">
    <property type="nucleotide sequence ID" value="XM_073912381.1"/>
</dbReference>
<protein>
    <submittedName>
        <fullName evidence="9">Uncharacterized protein si:dkey-11f4.20 isoform X1</fullName>
    </submittedName>
</protein>
<accession>A0A8M9PSH0</accession>
<evidence type="ECO:0000256" key="3">
    <source>
        <dbReference type="ARBA" id="ARBA00023136"/>
    </source>
</evidence>
<dbReference type="GeneID" id="100322456"/>
<dbReference type="GO" id="GO:0005911">
    <property type="term" value="C:cell-cell junction"/>
    <property type="evidence" value="ECO:0000318"/>
    <property type="project" value="GO_Central"/>
</dbReference>
<name>A0A8M9PSH0_DANRE</name>
<evidence type="ECO:0000256" key="4">
    <source>
        <dbReference type="ARBA" id="ARBA00023180"/>
    </source>
</evidence>
<keyword evidence="8" id="KW-1185">Reference proteome</keyword>
<organism evidence="8 9">
    <name type="scientific">Danio rerio</name>
    <name type="common">Zebrafish</name>
    <name type="synonym">Brachydanio rerio</name>
    <dbReference type="NCBI Taxonomy" id="7955"/>
    <lineage>
        <taxon>Eukaryota</taxon>
        <taxon>Metazoa</taxon>
        <taxon>Chordata</taxon>
        <taxon>Craniata</taxon>
        <taxon>Vertebrata</taxon>
        <taxon>Euteleostomi</taxon>
        <taxon>Actinopterygii</taxon>
        <taxon>Neopterygii</taxon>
        <taxon>Teleostei</taxon>
        <taxon>Ostariophysi</taxon>
        <taxon>Cypriniformes</taxon>
        <taxon>Danionidae</taxon>
        <taxon>Danioninae</taxon>
        <taxon>Danio</taxon>
    </lineage>
</organism>
<dbReference type="FunCoup" id="A0A8M9PSH0">
    <property type="interactions" value="711"/>
</dbReference>
<evidence type="ECO:0000256" key="5">
    <source>
        <dbReference type="SAM" id="MobiDB-lite"/>
    </source>
</evidence>
<feature type="compositionally biased region" description="Polar residues" evidence="5">
    <location>
        <begin position="201"/>
        <end position="211"/>
    </location>
</feature>
<keyword evidence="3 6" id="KW-0472">Membrane</keyword>
<feature type="region of interest" description="Disordered" evidence="5">
    <location>
        <begin position="277"/>
        <end position="321"/>
    </location>
</feature>
<dbReference type="CDD" id="cd00096">
    <property type="entry name" value="Ig"/>
    <property type="match status" value="1"/>
</dbReference>
<dbReference type="InterPro" id="IPR007110">
    <property type="entry name" value="Ig-like_dom"/>
</dbReference>
<dbReference type="AGR" id="ZFIN:ZDB-GENE-070912-359"/>
<dbReference type="GO" id="GO:0006955">
    <property type="term" value="P:immune response"/>
    <property type="evidence" value="ECO:0000318"/>
    <property type="project" value="GO_Central"/>
</dbReference>
<dbReference type="InterPro" id="IPR036179">
    <property type="entry name" value="Ig-like_dom_sf"/>
</dbReference>
<keyword evidence="6" id="KW-0812">Transmembrane</keyword>
<keyword evidence="6" id="KW-1133">Transmembrane helix</keyword>
<comment type="subcellular location">
    <subcellularLocation>
        <location evidence="1">Membrane</location>
    </subcellularLocation>
</comment>